<protein>
    <submittedName>
        <fullName evidence="1">Uncharacterized protein</fullName>
    </submittedName>
</protein>
<comment type="caution">
    <text evidence="1">The sequence shown here is derived from an EMBL/GenBank/DDBJ whole genome shotgun (WGS) entry which is preliminary data.</text>
</comment>
<dbReference type="AlphaFoldDB" id="A0A2U1Q4U1"/>
<accession>A0A2U1Q4U1</accession>
<keyword evidence="2" id="KW-1185">Reference proteome</keyword>
<evidence type="ECO:0000313" key="2">
    <source>
        <dbReference type="Proteomes" id="UP000245207"/>
    </source>
</evidence>
<dbReference type="EMBL" id="PKPP01000418">
    <property type="protein sequence ID" value="PWA92993.1"/>
    <property type="molecule type" value="Genomic_DNA"/>
</dbReference>
<name>A0A2U1Q4U1_ARTAN</name>
<gene>
    <name evidence="1" type="ORF">CTI12_AA075980</name>
</gene>
<dbReference type="Proteomes" id="UP000245207">
    <property type="component" value="Unassembled WGS sequence"/>
</dbReference>
<evidence type="ECO:0000313" key="1">
    <source>
        <dbReference type="EMBL" id="PWA92993.1"/>
    </source>
</evidence>
<reference evidence="1 2" key="1">
    <citation type="journal article" date="2018" name="Mol. Plant">
        <title>The genome of Artemisia annua provides insight into the evolution of Asteraceae family and artemisinin biosynthesis.</title>
        <authorList>
            <person name="Shen Q."/>
            <person name="Zhang L."/>
            <person name="Liao Z."/>
            <person name="Wang S."/>
            <person name="Yan T."/>
            <person name="Shi P."/>
            <person name="Liu M."/>
            <person name="Fu X."/>
            <person name="Pan Q."/>
            <person name="Wang Y."/>
            <person name="Lv Z."/>
            <person name="Lu X."/>
            <person name="Zhang F."/>
            <person name="Jiang W."/>
            <person name="Ma Y."/>
            <person name="Chen M."/>
            <person name="Hao X."/>
            <person name="Li L."/>
            <person name="Tang Y."/>
            <person name="Lv G."/>
            <person name="Zhou Y."/>
            <person name="Sun X."/>
            <person name="Brodelius P.E."/>
            <person name="Rose J.K.C."/>
            <person name="Tang K."/>
        </authorList>
    </citation>
    <scope>NUCLEOTIDE SEQUENCE [LARGE SCALE GENOMIC DNA]</scope>
    <source>
        <strain evidence="2">cv. Huhao1</strain>
        <tissue evidence="1">Leaf</tissue>
    </source>
</reference>
<sequence length="267" mass="30541">MSSSKSEFDKILAQHVHAASLISDEEEAEAVWKGILARKGLPLDTPYEHVVSFNKTYDESYCDRLFATIREKKKNPEAAWPFALAPAPARGKTLAMEPSQMSSSKAEFDKVLAQHVHAASLISDEEEAEAVWKEILARKGLPLDTPYKYIDTSNKAYDESYCDRLFATIREKKKNPEAAKSWGDSAFEWLPAPASPSKTISSDFRLTFDERNPKKKKKKSINRLIYQDEDSENKRKAYLIKKRDESIEWFKQREAKFGPAANHFLHH</sequence>
<proteinExistence type="predicted"/>
<organism evidence="1 2">
    <name type="scientific">Artemisia annua</name>
    <name type="common">Sweet wormwood</name>
    <dbReference type="NCBI Taxonomy" id="35608"/>
    <lineage>
        <taxon>Eukaryota</taxon>
        <taxon>Viridiplantae</taxon>
        <taxon>Streptophyta</taxon>
        <taxon>Embryophyta</taxon>
        <taxon>Tracheophyta</taxon>
        <taxon>Spermatophyta</taxon>
        <taxon>Magnoliopsida</taxon>
        <taxon>eudicotyledons</taxon>
        <taxon>Gunneridae</taxon>
        <taxon>Pentapetalae</taxon>
        <taxon>asterids</taxon>
        <taxon>campanulids</taxon>
        <taxon>Asterales</taxon>
        <taxon>Asteraceae</taxon>
        <taxon>Asteroideae</taxon>
        <taxon>Anthemideae</taxon>
        <taxon>Artemisiinae</taxon>
        <taxon>Artemisia</taxon>
    </lineage>
</organism>